<evidence type="ECO:0000256" key="10">
    <source>
        <dbReference type="RuleBase" id="RU003985"/>
    </source>
</evidence>
<keyword evidence="7 10" id="KW-0663">Pyridoxal phosphate</keyword>
<dbReference type="EC" id="2.5.1.47" evidence="4 10"/>
<dbReference type="SUPFAM" id="SSF53686">
    <property type="entry name" value="Tryptophan synthase beta subunit-like PLP-dependent enzymes"/>
    <property type="match status" value="1"/>
</dbReference>
<dbReference type="Proteomes" id="UP001319883">
    <property type="component" value="Unassembled WGS sequence"/>
</dbReference>
<comment type="similarity">
    <text evidence="3 10">Belongs to the cysteine synthase/cystathionine beta-synthase family.</text>
</comment>
<dbReference type="RefSeq" id="WP_224421181.1">
    <property type="nucleotide sequence ID" value="NZ_JAGXFD010000001.1"/>
</dbReference>
<comment type="pathway">
    <text evidence="2">Amino-acid biosynthesis; L-cysteine biosynthesis; L-cysteine from L-serine: step 2/2.</text>
</comment>
<evidence type="ECO:0000256" key="9">
    <source>
        <dbReference type="ARBA" id="ARBA00047931"/>
    </source>
</evidence>
<dbReference type="InterPro" id="IPR005858">
    <property type="entry name" value="CysM"/>
</dbReference>
<comment type="catalytic activity">
    <reaction evidence="9 10">
        <text>O-acetyl-L-serine + hydrogen sulfide = L-cysteine + acetate</text>
        <dbReference type="Rhea" id="RHEA:14829"/>
        <dbReference type="ChEBI" id="CHEBI:29919"/>
        <dbReference type="ChEBI" id="CHEBI:30089"/>
        <dbReference type="ChEBI" id="CHEBI:35235"/>
        <dbReference type="ChEBI" id="CHEBI:58340"/>
        <dbReference type="EC" id="2.5.1.47"/>
    </reaction>
</comment>
<dbReference type="NCBIfam" id="NF008735">
    <property type="entry name" value="PRK11761.1"/>
    <property type="match status" value="1"/>
</dbReference>
<dbReference type="PROSITE" id="PS00901">
    <property type="entry name" value="CYS_SYNTHASE"/>
    <property type="match status" value="1"/>
</dbReference>
<comment type="caution">
    <text evidence="12">The sequence shown here is derived from an EMBL/GenBank/DDBJ whole genome shotgun (WGS) entry which is preliminary data.</text>
</comment>
<evidence type="ECO:0000256" key="7">
    <source>
        <dbReference type="ARBA" id="ARBA00022898"/>
    </source>
</evidence>
<gene>
    <name evidence="12" type="primary">cysM</name>
    <name evidence="12" type="ORF">KGQ91_13310</name>
</gene>
<organism evidence="12 13">
    <name type="scientific">Modicisalibacter tunisiensis</name>
    <dbReference type="NCBI Taxonomy" id="390637"/>
    <lineage>
        <taxon>Bacteria</taxon>
        <taxon>Pseudomonadati</taxon>
        <taxon>Pseudomonadota</taxon>
        <taxon>Gammaproteobacteria</taxon>
        <taxon>Oceanospirillales</taxon>
        <taxon>Halomonadaceae</taxon>
        <taxon>Modicisalibacter</taxon>
    </lineage>
</organism>
<keyword evidence="5 10" id="KW-0028">Amino-acid biosynthesis</keyword>
<dbReference type="InterPro" id="IPR001926">
    <property type="entry name" value="TrpB-like_PALP"/>
</dbReference>
<protein>
    <recommendedName>
        <fullName evidence="4 10">Cysteine synthase</fullName>
        <ecNumber evidence="4 10">2.5.1.47</ecNumber>
    </recommendedName>
</protein>
<keyword evidence="6 10" id="KW-0808">Transferase</keyword>
<dbReference type="InterPro" id="IPR050214">
    <property type="entry name" value="Cys_Synth/Cystath_Beta-Synth"/>
</dbReference>
<dbReference type="Gene3D" id="3.40.50.1100">
    <property type="match status" value="2"/>
</dbReference>
<evidence type="ECO:0000256" key="4">
    <source>
        <dbReference type="ARBA" id="ARBA00012681"/>
    </source>
</evidence>
<evidence type="ECO:0000256" key="3">
    <source>
        <dbReference type="ARBA" id="ARBA00007103"/>
    </source>
</evidence>
<evidence type="ECO:0000256" key="8">
    <source>
        <dbReference type="ARBA" id="ARBA00023192"/>
    </source>
</evidence>
<dbReference type="InterPro" id="IPR005856">
    <property type="entry name" value="Cys_synth"/>
</dbReference>
<keyword evidence="8 10" id="KW-0198">Cysteine biosynthesis</keyword>
<dbReference type="InterPro" id="IPR001216">
    <property type="entry name" value="P-phosphate_BS"/>
</dbReference>
<dbReference type="PANTHER" id="PTHR10314">
    <property type="entry name" value="CYSTATHIONINE BETA-SYNTHASE"/>
    <property type="match status" value="1"/>
</dbReference>
<reference evidence="12 13" key="1">
    <citation type="submission" date="2021-05" db="EMBL/GenBank/DDBJ databases">
        <title>Petroleum and Energy Research Collection (APPE): ex situ preservation of microbial diversity associated with the oil industry and exploitation of its biotechnological potential.</title>
        <authorList>
            <person name="Paixao C.T.M."/>
            <person name="Gomes M.B."/>
            <person name="Oliveira V.M."/>
        </authorList>
    </citation>
    <scope>NUCLEOTIDE SEQUENCE [LARGE SCALE GENOMIC DNA]</scope>
    <source>
        <strain evidence="12 13">LIT2</strain>
    </source>
</reference>
<evidence type="ECO:0000313" key="12">
    <source>
        <dbReference type="EMBL" id="MBZ9568649.1"/>
    </source>
</evidence>
<dbReference type="CDD" id="cd01561">
    <property type="entry name" value="CBS_like"/>
    <property type="match status" value="1"/>
</dbReference>
<evidence type="ECO:0000256" key="1">
    <source>
        <dbReference type="ARBA" id="ARBA00001933"/>
    </source>
</evidence>
<dbReference type="NCBIfam" id="TIGR01138">
    <property type="entry name" value="cysM"/>
    <property type="match status" value="1"/>
</dbReference>
<dbReference type="GO" id="GO:0004124">
    <property type="term" value="F:cysteine synthase activity"/>
    <property type="evidence" value="ECO:0007669"/>
    <property type="project" value="UniProtKB-EC"/>
</dbReference>
<dbReference type="InterPro" id="IPR036052">
    <property type="entry name" value="TrpB-like_PALP_sf"/>
</dbReference>
<accession>A0ABS7X2J4</accession>
<sequence>MHFPTLEDVVGNTPLVRLQRIGAGRNNTLLAKLEGNNPAGSVKDRAALSMIREAEARGEIAPGDTLIEATSGNTGIALAMAAAIKGYRMVLIMPDSASSERKQAMAAYGAKLITVTGEQGMEGARDLADEMVARGEGKPLNQFANPDNPLAHYRTTGPELWEQTAGGITHFVSSMGTTGTIMGVSRYLKERNPQIRIVGLQPEDGASIAGIRRWPQAYLPSIFEASRVDDVLDIGQHEAEEHMRRLAREEGILAGVSSGGALAGALRVAEQVENAVIVFIVCDRGDRYLSTGLFAPEA</sequence>
<proteinExistence type="inferred from homology"/>
<dbReference type="EMBL" id="JAGXFD010000001">
    <property type="protein sequence ID" value="MBZ9568649.1"/>
    <property type="molecule type" value="Genomic_DNA"/>
</dbReference>
<keyword evidence="13" id="KW-1185">Reference proteome</keyword>
<comment type="cofactor">
    <cofactor evidence="1 10">
        <name>pyridoxal 5'-phosphate</name>
        <dbReference type="ChEBI" id="CHEBI:597326"/>
    </cofactor>
</comment>
<evidence type="ECO:0000256" key="6">
    <source>
        <dbReference type="ARBA" id="ARBA00022679"/>
    </source>
</evidence>
<dbReference type="NCBIfam" id="TIGR01136">
    <property type="entry name" value="cysKM"/>
    <property type="match status" value="1"/>
</dbReference>
<dbReference type="Pfam" id="PF00291">
    <property type="entry name" value="PALP"/>
    <property type="match status" value="1"/>
</dbReference>
<name>A0ABS7X2J4_9GAMM</name>
<evidence type="ECO:0000256" key="2">
    <source>
        <dbReference type="ARBA" id="ARBA00004962"/>
    </source>
</evidence>
<evidence type="ECO:0000313" key="13">
    <source>
        <dbReference type="Proteomes" id="UP001319883"/>
    </source>
</evidence>
<evidence type="ECO:0000256" key="5">
    <source>
        <dbReference type="ARBA" id="ARBA00022605"/>
    </source>
</evidence>
<evidence type="ECO:0000259" key="11">
    <source>
        <dbReference type="Pfam" id="PF00291"/>
    </source>
</evidence>
<feature type="domain" description="Tryptophan synthase beta chain-like PALP" evidence="11">
    <location>
        <begin position="7"/>
        <end position="283"/>
    </location>
</feature>